<dbReference type="PANTHER" id="PTHR22881">
    <property type="entry name" value="BROMODOMAIN CONTAINING PROTEIN"/>
    <property type="match status" value="1"/>
</dbReference>
<proteinExistence type="predicted"/>
<dbReference type="PROSITE" id="PS50014">
    <property type="entry name" value="BROMODOMAIN_2"/>
    <property type="match status" value="1"/>
</dbReference>
<feature type="compositionally biased region" description="Polar residues" evidence="3">
    <location>
        <begin position="234"/>
        <end position="252"/>
    </location>
</feature>
<keyword evidence="6" id="KW-1185">Reference proteome</keyword>
<feature type="region of interest" description="Disordered" evidence="3">
    <location>
        <begin position="981"/>
        <end position="1008"/>
    </location>
</feature>
<evidence type="ECO:0000256" key="1">
    <source>
        <dbReference type="ARBA" id="ARBA00023117"/>
    </source>
</evidence>
<dbReference type="PANTHER" id="PTHR22881:SF26">
    <property type="entry name" value="BROMODOMAIN CONTAINING PROTEIN, EXPRESSED"/>
    <property type="match status" value="1"/>
</dbReference>
<feature type="compositionally biased region" description="Polar residues" evidence="3">
    <location>
        <begin position="1079"/>
        <end position="1095"/>
    </location>
</feature>
<organism evidence="5 6">
    <name type="scientific">Ceratopteris richardii</name>
    <name type="common">Triangle waterfern</name>
    <dbReference type="NCBI Taxonomy" id="49495"/>
    <lineage>
        <taxon>Eukaryota</taxon>
        <taxon>Viridiplantae</taxon>
        <taxon>Streptophyta</taxon>
        <taxon>Embryophyta</taxon>
        <taxon>Tracheophyta</taxon>
        <taxon>Polypodiopsida</taxon>
        <taxon>Polypodiidae</taxon>
        <taxon>Polypodiales</taxon>
        <taxon>Pteridineae</taxon>
        <taxon>Pteridaceae</taxon>
        <taxon>Parkerioideae</taxon>
        <taxon>Ceratopteris</taxon>
    </lineage>
</organism>
<feature type="region of interest" description="Disordered" evidence="3">
    <location>
        <begin position="1062"/>
        <end position="1103"/>
    </location>
</feature>
<evidence type="ECO:0000259" key="4">
    <source>
        <dbReference type="PROSITE" id="PS50014"/>
    </source>
</evidence>
<evidence type="ECO:0000313" key="6">
    <source>
        <dbReference type="Proteomes" id="UP000825935"/>
    </source>
</evidence>
<dbReference type="EMBL" id="CM035434">
    <property type="protein sequence ID" value="KAH7292469.1"/>
    <property type="molecule type" value="Genomic_DNA"/>
</dbReference>
<gene>
    <name evidence="5" type="ORF">KP509_29G070400</name>
</gene>
<feature type="region of interest" description="Disordered" evidence="3">
    <location>
        <begin position="234"/>
        <end position="268"/>
    </location>
</feature>
<feature type="region of interest" description="Disordered" evidence="3">
    <location>
        <begin position="77"/>
        <end position="101"/>
    </location>
</feature>
<sequence>MDFRTMRSRITSGYYVSIELFKRDVFLICDNAMQYNGKGTVYFRHARAIKDASERIFEDFKVSGIVLEMDEINIRSKNGGNGRSCEKQDPSLNTGSPSDVRLEDESSGYVFNGKRFQAIDENRRSTYNPTCALVQGNDSLLTTIIGESSHVIPMGYQMEFLYAKSLARFAADLGPLVWKVAAEKIKKALPPGCPFGPGWVGEKEAIGVTSALLNKQRLGVQPIKQFEKLSSESKVAGTSDTQVHPMTQSNPDDGSRNREEDGSVASALSSKQCLAVQLTQQSEKLSTEKEVTGVLNVKGIPVSQSKFNDRSQIREGDVLLNTGVYLMVQSKPARSDQQIHPVMQSKLENTNCSMEKDMDTLDVGVIPATQSEQGSKEETCRVSKLLDCEAGVCGVAELPIEARSSVAFGNSLIQNANLEKLDQEAPAKFGAHAELISRFHGLDNSSRSHGHSSLQCGDTKLPVKNDQSSKVVNSMLKLAEQVNLNNPVSLQPEEEATLESGISKHIDRDVHVNTQLPVFRTTNAINVINDKGFHMEESGHLRRSFDSRIAQPDTGVNQLRTELGKMLMNNPLNSKVGQLKVNLGELPTSDIASSFRPPQSVKGANQVTKIGEIRSNTATRDHFDGQNSAYHSNWQSRLNGIQSAEPGTVQTSNSINDNIYQPKNFQNPRGLGFPHNLNLPEQHELDASDVVINNTGSIPSDQTKSASSLSHSAQGFNLLRNAGLKTGESGVENQDGGGPLHPILSASSVSHAAQELGMQNNAITTQHTSINSQHSSSNRVSSCNVNLAEVGLSALPSPLFLESSIRERVKETCNYRQNELVNLPTRMATGDVTSIMQKGFTSDIDFLMQPMEPRNGQLIDRDLANIAVQNVGQLSKKQFTSQGLPLANFPSGLSSMNNMPVVQDVPGWVQVQAEPMHISGKGSKDKFHHEVLDKPFNFSETSSNSAIRIPLHASRCQDPQVYDYGDKKQGLNMPHFLQSHQYGDSIQSPSGQCHQRQQLHTQSPRPLAQQNVWSTPLLLNAQTSGPPAAEGLNFSRQYQSPNQSMLSQGGVLPWQYLPQQMQHQGSRQCPAGPDLNVSLPPSKSSYDQSNSNEIQQPDLALQL</sequence>
<dbReference type="Pfam" id="PF00439">
    <property type="entry name" value="Bromodomain"/>
    <property type="match status" value="1"/>
</dbReference>
<feature type="domain" description="Bromo" evidence="4">
    <location>
        <begin position="1"/>
        <end position="43"/>
    </location>
</feature>
<dbReference type="Proteomes" id="UP000825935">
    <property type="component" value="Chromosome 29"/>
</dbReference>
<name>A0A8T2R7Z5_CERRI</name>
<dbReference type="OrthoDB" id="21449at2759"/>
<evidence type="ECO:0000256" key="2">
    <source>
        <dbReference type="PROSITE-ProRule" id="PRU00035"/>
    </source>
</evidence>
<accession>A0A8T2R7Z5</accession>
<dbReference type="InterPro" id="IPR051831">
    <property type="entry name" value="Bromodomain_contain_prot"/>
</dbReference>
<dbReference type="CDD" id="cd04369">
    <property type="entry name" value="Bromodomain"/>
    <property type="match status" value="1"/>
</dbReference>
<keyword evidence="1 2" id="KW-0103">Bromodomain</keyword>
<dbReference type="AlphaFoldDB" id="A0A8T2R7Z5"/>
<evidence type="ECO:0000313" key="5">
    <source>
        <dbReference type="EMBL" id="KAH7292469.1"/>
    </source>
</evidence>
<dbReference type="SUPFAM" id="SSF47370">
    <property type="entry name" value="Bromodomain"/>
    <property type="match status" value="1"/>
</dbReference>
<reference evidence="5" key="1">
    <citation type="submission" date="2021-08" db="EMBL/GenBank/DDBJ databases">
        <title>WGS assembly of Ceratopteris richardii.</title>
        <authorList>
            <person name="Marchant D.B."/>
            <person name="Chen G."/>
            <person name="Jenkins J."/>
            <person name="Shu S."/>
            <person name="Leebens-Mack J."/>
            <person name="Grimwood J."/>
            <person name="Schmutz J."/>
            <person name="Soltis P."/>
            <person name="Soltis D."/>
            <person name="Chen Z.-H."/>
        </authorList>
    </citation>
    <scope>NUCLEOTIDE SEQUENCE</scope>
    <source>
        <strain evidence="5">Whitten #5841</strain>
        <tissue evidence="5">Leaf</tissue>
    </source>
</reference>
<dbReference type="InterPro" id="IPR001487">
    <property type="entry name" value="Bromodomain"/>
</dbReference>
<dbReference type="EMBL" id="CM035434">
    <property type="protein sequence ID" value="KAH7292468.1"/>
    <property type="molecule type" value="Genomic_DNA"/>
</dbReference>
<dbReference type="InterPro" id="IPR036427">
    <property type="entry name" value="Bromodomain-like_sf"/>
</dbReference>
<protein>
    <recommendedName>
        <fullName evidence="4">Bromo domain-containing protein</fullName>
    </recommendedName>
</protein>
<comment type="caution">
    <text evidence="5">The sequence shown here is derived from an EMBL/GenBank/DDBJ whole genome shotgun (WGS) entry which is preliminary data.</text>
</comment>
<dbReference type="Gene3D" id="1.20.920.10">
    <property type="entry name" value="Bromodomain-like"/>
    <property type="match status" value="1"/>
</dbReference>
<evidence type="ECO:0000256" key="3">
    <source>
        <dbReference type="SAM" id="MobiDB-lite"/>
    </source>
</evidence>